<keyword evidence="6 8" id="KW-0560">Oxidoreductase</keyword>
<dbReference type="Proteomes" id="UP001610432">
    <property type="component" value="Unassembled WGS sequence"/>
</dbReference>
<keyword evidence="3 8" id="KW-0285">Flavoprotein</keyword>
<comment type="catalytic activity">
    <reaction evidence="7 8">
        <text>2 reduced [adrenodoxin] + NADP(+) + H(+) = 2 oxidized [adrenodoxin] + NADPH</text>
        <dbReference type="Rhea" id="RHEA:42312"/>
        <dbReference type="Rhea" id="RHEA-COMP:9998"/>
        <dbReference type="Rhea" id="RHEA-COMP:9999"/>
        <dbReference type="ChEBI" id="CHEBI:15378"/>
        <dbReference type="ChEBI" id="CHEBI:33737"/>
        <dbReference type="ChEBI" id="CHEBI:33738"/>
        <dbReference type="ChEBI" id="CHEBI:57783"/>
        <dbReference type="ChEBI" id="CHEBI:58349"/>
        <dbReference type="EC" id="1.18.1.6"/>
    </reaction>
</comment>
<name>A0ABR4M896_9EURO</name>
<evidence type="ECO:0000256" key="3">
    <source>
        <dbReference type="ARBA" id="ARBA00022630"/>
    </source>
</evidence>
<evidence type="ECO:0000256" key="1">
    <source>
        <dbReference type="ARBA" id="ARBA00001974"/>
    </source>
</evidence>
<evidence type="ECO:0000256" key="8">
    <source>
        <dbReference type="PIRNR" id="PIRNR000362"/>
    </source>
</evidence>
<dbReference type="EMBL" id="JBFXLQ010000001">
    <property type="protein sequence ID" value="KAL2872770.1"/>
    <property type="molecule type" value="Genomic_DNA"/>
</dbReference>
<evidence type="ECO:0000313" key="10">
    <source>
        <dbReference type="EMBL" id="KAL2872770.1"/>
    </source>
</evidence>
<dbReference type="RefSeq" id="XP_070891748.1">
    <property type="nucleotide sequence ID" value="XM_071027779.1"/>
</dbReference>
<evidence type="ECO:0000256" key="6">
    <source>
        <dbReference type="ARBA" id="ARBA00023002"/>
    </source>
</evidence>
<evidence type="ECO:0000256" key="5">
    <source>
        <dbReference type="ARBA" id="ARBA00022857"/>
    </source>
</evidence>
<comment type="caution">
    <text evidence="10">The sequence shown here is derived from an EMBL/GenBank/DDBJ whole genome shotgun (WGS) entry which is preliminary data.</text>
</comment>
<keyword evidence="11" id="KW-1185">Reference proteome</keyword>
<dbReference type="InterPro" id="IPR021163">
    <property type="entry name" value="Ferredox_Rdtase_adrenod"/>
</dbReference>
<evidence type="ECO:0000313" key="11">
    <source>
        <dbReference type="Proteomes" id="UP001610432"/>
    </source>
</evidence>
<dbReference type="EC" id="1.18.1.6" evidence="8"/>
<sequence>MSLQRMPYICARCTVRTYRALRSPRSHLSSPFARQRRHLSQPDQASRPFRVAIVGSGPAGFYAAYRLLAKVDDAVVDMYEKLPVPFGLVRFGVAPDHPEVKNCEEKFTEVAGSPRFNFIGNVELGDSLPLSVLKPHYDAILFAYGAPKDKRLGIQGEDALRSVYSAREFVGWYNGLPEHRDLAPDLTTGENAVIIGQGNVALDVARILLSDVDSLRQTDIADYALAELSRSKIKRVRVVGRRGPLQASFTIKEVRELLQLPSVSFDPIPRDLFPPDDAIAALPRAQKRLMQLLAKGSTNDPTTATKSWSLDFLLFPECLNWSPIFPYRLSHVRFSRNELDPTDPFLPSAKVSPKYLSSGKRAQIDIPANTFFRSVGYKSLPLPGLSDLGVPFDDSRGVIPNDGFGRVTVPLDTEAGSRDRLPDGSLISHLPGLYCTGWVKRGPTGVIATTMTDAFSTADAIAADVARSGHSLLNSAGEGTGLGWEGVRPEAEQRGVRATSWEDWEQIDRAERERGQRRGKIREKFGRVEEMLEVI</sequence>
<keyword evidence="4 8" id="KW-0274">FAD</keyword>
<dbReference type="SUPFAM" id="SSF51971">
    <property type="entry name" value="Nucleotide-binding domain"/>
    <property type="match status" value="1"/>
</dbReference>
<dbReference type="Gene3D" id="3.40.50.720">
    <property type="entry name" value="NAD(P)-binding Rossmann-like Domain"/>
    <property type="match status" value="1"/>
</dbReference>
<dbReference type="PIRSF" id="PIRSF000362">
    <property type="entry name" value="FNR"/>
    <property type="match status" value="1"/>
</dbReference>
<dbReference type="GeneID" id="98142851"/>
<protein>
    <recommendedName>
        <fullName evidence="8">NADPH:adrenodoxin oxidoreductase, mitochondrial</fullName>
        <ecNumber evidence="8">1.18.1.6</ecNumber>
    </recommendedName>
</protein>
<dbReference type="InterPro" id="IPR023753">
    <property type="entry name" value="FAD/NAD-binding_dom"/>
</dbReference>
<evidence type="ECO:0000256" key="2">
    <source>
        <dbReference type="ARBA" id="ARBA00008312"/>
    </source>
</evidence>
<accession>A0ABR4M896</accession>
<dbReference type="Pfam" id="PF07992">
    <property type="entry name" value="Pyr_redox_2"/>
    <property type="match status" value="1"/>
</dbReference>
<comment type="similarity">
    <text evidence="2 8">Belongs to the ferredoxin--NADP reductase type 1 family.</text>
</comment>
<proteinExistence type="inferred from homology"/>
<evidence type="ECO:0000256" key="4">
    <source>
        <dbReference type="ARBA" id="ARBA00022827"/>
    </source>
</evidence>
<comment type="cofactor">
    <cofactor evidence="1 8">
        <name>FAD</name>
        <dbReference type="ChEBI" id="CHEBI:57692"/>
    </cofactor>
</comment>
<evidence type="ECO:0000256" key="7">
    <source>
        <dbReference type="ARBA" id="ARBA00048933"/>
    </source>
</evidence>
<dbReference type="Gene3D" id="3.50.50.60">
    <property type="entry name" value="FAD/NAD(P)-binding domain"/>
    <property type="match status" value="1"/>
</dbReference>
<dbReference type="SUPFAM" id="SSF51905">
    <property type="entry name" value="FAD/NAD(P)-binding domain"/>
    <property type="match status" value="1"/>
</dbReference>
<keyword evidence="5 8" id="KW-0521">NADP</keyword>
<dbReference type="PRINTS" id="PR00419">
    <property type="entry name" value="ADXRDTASE"/>
</dbReference>
<comment type="subcellular location">
    <subcellularLocation>
        <location evidence="8">Mitochondrion</location>
    </subcellularLocation>
</comment>
<dbReference type="InterPro" id="IPR036188">
    <property type="entry name" value="FAD/NAD-bd_sf"/>
</dbReference>
<keyword evidence="8" id="KW-0496">Mitochondrion</keyword>
<feature type="domain" description="FAD/NAD(P)-binding" evidence="9">
    <location>
        <begin position="49"/>
        <end position="208"/>
    </location>
</feature>
<dbReference type="PANTHER" id="PTHR48467">
    <property type="entry name" value="GLUTAMATE SYNTHASE 1 [NADH], CHLOROPLASTIC-LIKE"/>
    <property type="match status" value="1"/>
</dbReference>
<dbReference type="InterPro" id="IPR055275">
    <property type="entry name" value="Ferredox_Rdtase"/>
</dbReference>
<gene>
    <name evidence="10" type="ORF">BJX67DRAFT_340325</name>
</gene>
<dbReference type="PANTHER" id="PTHR48467:SF1">
    <property type="entry name" value="GLUTAMATE SYNTHASE 1 [NADH], CHLOROPLASTIC-LIKE"/>
    <property type="match status" value="1"/>
</dbReference>
<reference evidence="10 11" key="1">
    <citation type="submission" date="2024-07" db="EMBL/GenBank/DDBJ databases">
        <title>Section-level genome sequencing and comparative genomics of Aspergillus sections Usti and Cavernicolus.</title>
        <authorList>
            <consortium name="Lawrence Berkeley National Laboratory"/>
            <person name="Nybo J.L."/>
            <person name="Vesth T.C."/>
            <person name="Theobald S."/>
            <person name="Frisvad J.C."/>
            <person name="Larsen T.O."/>
            <person name="Kjaerboelling I."/>
            <person name="Rothschild-Mancinelli K."/>
            <person name="Lyhne E.K."/>
            <person name="Kogle M.E."/>
            <person name="Barry K."/>
            <person name="Clum A."/>
            <person name="Na H."/>
            <person name="Ledsgaard L."/>
            <person name="Lin J."/>
            <person name="Lipzen A."/>
            <person name="Kuo A."/>
            <person name="Riley R."/>
            <person name="Mondo S."/>
            <person name="Labutti K."/>
            <person name="Haridas S."/>
            <person name="Pangalinan J."/>
            <person name="Salamov A.A."/>
            <person name="Simmons B.A."/>
            <person name="Magnuson J.K."/>
            <person name="Chen J."/>
            <person name="Drula E."/>
            <person name="Henrissat B."/>
            <person name="Wiebenga A."/>
            <person name="Lubbers R.J."/>
            <person name="Gomes A.C."/>
            <person name="Macurrencykelacurrency M.R."/>
            <person name="Stajich J."/>
            <person name="Grigoriev I.V."/>
            <person name="Mortensen U.H."/>
            <person name="De Vries R.P."/>
            <person name="Baker S.E."/>
            <person name="Andersen M.R."/>
        </authorList>
    </citation>
    <scope>NUCLEOTIDE SEQUENCE [LARGE SCALE GENOMIC DNA]</scope>
    <source>
        <strain evidence="10 11">CBS 449.75</strain>
    </source>
</reference>
<organism evidence="10 11">
    <name type="scientific">Aspergillus lucknowensis</name>
    <dbReference type="NCBI Taxonomy" id="176173"/>
    <lineage>
        <taxon>Eukaryota</taxon>
        <taxon>Fungi</taxon>
        <taxon>Dikarya</taxon>
        <taxon>Ascomycota</taxon>
        <taxon>Pezizomycotina</taxon>
        <taxon>Eurotiomycetes</taxon>
        <taxon>Eurotiomycetidae</taxon>
        <taxon>Eurotiales</taxon>
        <taxon>Aspergillaceae</taxon>
        <taxon>Aspergillus</taxon>
        <taxon>Aspergillus subgen. Nidulantes</taxon>
    </lineage>
</organism>
<evidence type="ECO:0000259" key="9">
    <source>
        <dbReference type="Pfam" id="PF07992"/>
    </source>
</evidence>